<dbReference type="RefSeq" id="WP_169118842.1">
    <property type="nucleotide sequence ID" value="NZ_WTVG02000035.1"/>
</dbReference>
<evidence type="ECO:0000313" key="2">
    <source>
        <dbReference type="EMBL" id="NMG25483.1"/>
    </source>
</evidence>
<organism evidence="2 3">
    <name type="scientific">Aromatoleum anaerobium</name>
    <dbReference type="NCBI Taxonomy" id="182180"/>
    <lineage>
        <taxon>Bacteria</taxon>
        <taxon>Pseudomonadati</taxon>
        <taxon>Pseudomonadota</taxon>
        <taxon>Betaproteobacteria</taxon>
        <taxon>Rhodocyclales</taxon>
        <taxon>Rhodocyclaceae</taxon>
        <taxon>Aromatoleum</taxon>
    </lineage>
</organism>
<dbReference type="InterPro" id="IPR010982">
    <property type="entry name" value="Lambda_DNA-bd_dom_sf"/>
</dbReference>
<keyword evidence="3" id="KW-1185">Reference proteome</keyword>
<evidence type="ECO:0000259" key="1">
    <source>
        <dbReference type="PROSITE" id="PS50943"/>
    </source>
</evidence>
<dbReference type="Gene3D" id="1.10.260.40">
    <property type="entry name" value="lambda repressor-like DNA-binding domains"/>
    <property type="match status" value="1"/>
</dbReference>
<dbReference type="PROSITE" id="PS50943">
    <property type="entry name" value="HTH_CROC1"/>
    <property type="match status" value="1"/>
</dbReference>
<dbReference type="InterPro" id="IPR001387">
    <property type="entry name" value="Cro/C1-type_HTH"/>
</dbReference>
<dbReference type="SUPFAM" id="SSF47413">
    <property type="entry name" value="lambda repressor-like DNA-binding domains"/>
    <property type="match status" value="1"/>
</dbReference>
<reference evidence="2" key="1">
    <citation type="submission" date="2019-12" db="EMBL/GenBank/DDBJ databases">
        <title>Comparative genomics gives insights into the taxonomy of the Azoarcus-Aromatoleum group and reveals separate origins of nif in the plant-associated Azoarcus and non-plant-associated Aromatoleum sub-groups.</title>
        <authorList>
            <person name="Lafos M."/>
            <person name="Maluk M."/>
            <person name="Batista M."/>
            <person name="Junghare M."/>
            <person name="Carmona M."/>
            <person name="Faoro H."/>
            <person name="Cruz L.M."/>
            <person name="Battistoni F."/>
            <person name="De Souza E."/>
            <person name="Pedrosa F."/>
            <person name="Chen W.-M."/>
            <person name="Poole P.S."/>
            <person name="Dixon R.A."/>
            <person name="James E.K."/>
        </authorList>
    </citation>
    <scope>NUCLEOTIDE SEQUENCE</scope>
    <source>
        <strain evidence="2">LuFRes1</strain>
    </source>
</reference>
<comment type="caution">
    <text evidence="2">The sequence shown here is derived from an EMBL/GenBank/DDBJ whole genome shotgun (WGS) entry which is preliminary data.</text>
</comment>
<evidence type="ECO:0000313" key="3">
    <source>
        <dbReference type="Proteomes" id="UP000615989"/>
    </source>
</evidence>
<dbReference type="Proteomes" id="UP000615989">
    <property type="component" value="Unassembled WGS sequence"/>
</dbReference>
<dbReference type="EMBL" id="WTVG01000033">
    <property type="protein sequence ID" value="NMG25483.1"/>
    <property type="molecule type" value="Genomic_DNA"/>
</dbReference>
<sequence length="145" mass="16105">MPSGEKRAFAERLKLALTRSPKAIHSSAELAVEFNLRHRGDPVTQQAVHKWLTGRARPTPDKVETLAAWLGVSARWLTHGTPGDPVVLPFPPAREPVDGKYASVAADVVETRLLAGLRRLSAHQRRLIVELVDQLLLERDNRPSE</sequence>
<gene>
    <name evidence="2" type="ORF">GO606_12255</name>
</gene>
<feature type="domain" description="HTH cro/C1-type" evidence="1">
    <location>
        <begin position="43"/>
        <end position="77"/>
    </location>
</feature>
<protein>
    <submittedName>
        <fullName evidence="2">Transcriptional regulator</fullName>
    </submittedName>
</protein>
<name>A0ABX1PLM8_9RHOO</name>
<proteinExistence type="predicted"/>
<accession>A0ABX1PLM8</accession>